<accession>A0ABT1FH30</accession>
<organism evidence="1 2">
    <name type="scientific">Runella salmonicolor</name>
    <dbReference type="NCBI Taxonomy" id="2950278"/>
    <lineage>
        <taxon>Bacteria</taxon>
        <taxon>Pseudomonadati</taxon>
        <taxon>Bacteroidota</taxon>
        <taxon>Cytophagia</taxon>
        <taxon>Cytophagales</taxon>
        <taxon>Spirosomataceae</taxon>
        <taxon>Runella</taxon>
    </lineage>
</organism>
<evidence type="ECO:0000313" key="2">
    <source>
        <dbReference type="Proteomes" id="UP001204772"/>
    </source>
</evidence>
<comment type="caution">
    <text evidence="1">The sequence shown here is derived from an EMBL/GenBank/DDBJ whole genome shotgun (WGS) entry which is preliminary data.</text>
</comment>
<dbReference type="EMBL" id="JAMZEL010000001">
    <property type="protein sequence ID" value="MCP1381053.1"/>
    <property type="molecule type" value="Genomic_DNA"/>
</dbReference>
<evidence type="ECO:0008006" key="3">
    <source>
        <dbReference type="Google" id="ProtNLM"/>
    </source>
</evidence>
<proteinExistence type="predicted"/>
<gene>
    <name evidence="1" type="ORF">NCI00_01390</name>
</gene>
<keyword evidence="2" id="KW-1185">Reference proteome</keyword>
<dbReference type="RefSeq" id="WP_253524210.1">
    <property type="nucleotide sequence ID" value="NZ_JAMZEL010000001.1"/>
</dbReference>
<evidence type="ECO:0000313" key="1">
    <source>
        <dbReference type="EMBL" id="MCP1381053.1"/>
    </source>
</evidence>
<protein>
    <recommendedName>
        <fullName evidence="3">Lasso RiPP family leader peptide-containing protein</fullName>
    </recommendedName>
</protein>
<reference evidence="1 2" key="1">
    <citation type="submission" date="2022-06" db="EMBL/GenBank/DDBJ databases">
        <title>Runella sp. S5 genome sequencing.</title>
        <authorList>
            <person name="Park S."/>
        </authorList>
    </citation>
    <scope>NUCLEOTIDE SEQUENCE [LARGE SCALE GENOMIC DNA]</scope>
    <source>
        <strain evidence="1 2">S5</strain>
    </source>
</reference>
<dbReference type="Proteomes" id="UP001204772">
    <property type="component" value="Unassembled WGS sequence"/>
</dbReference>
<sequence>MKNKSLLKSKKKYAAPVLKHYGSVQKLTFGMGSGGGDGGSAMMPL</sequence>
<name>A0ABT1FH30_9BACT</name>